<organism evidence="2">
    <name type="scientific">freshwater metagenome</name>
    <dbReference type="NCBI Taxonomy" id="449393"/>
    <lineage>
        <taxon>unclassified sequences</taxon>
        <taxon>metagenomes</taxon>
        <taxon>ecological metagenomes</taxon>
    </lineage>
</organism>
<evidence type="ECO:0000313" key="2">
    <source>
        <dbReference type="EMBL" id="CAB4908945.1"/>
    </source>
</evidence>
<reference evidence="2" key="1">
    <citation type="submission" date="2020-05" db="EMBL/GenBank/DDBJ databases">
        <authorList>
            <person name="Chiriac C."/>
            <person name="Salcher M."/>
            <person name="Ghai R."/>
            <person name="Kavagutti S V."/>
        </authorList>
    </citation>
    <scope>NUCLEOTIDE SEQUENCE</scope>
</reference>
<dbReference type="AlphaFoldDB" id="A0A6J7GWF8"/>
<name>A0A6J7GWF8_9ZZZZ</name>
<feature type="transmembrane region" description="Helical" evidence="1">
    <location>
        <begin position="31"/>
        <end position="54"/>
    </location>
</feature>
<sequence length="251" mass="26047">MIQLPQLQESLLLANDRLVDRARRRARRFRLGLMTSAAVVSVGGAAVAGTALWGPVLGFEDGNRPSASSTPVPSAQTAVLGVLGVDQTAADRGPVAREALALLTRQYVGIRVSGVRILRASATGEALVLVPVAELAPVAPGARAGRDEVCVYARVRTGNAGGRCFDTDDVRRGAATSTEGPMAWGLVPNGVARVVVHTRGGGTVERDVERNAFTVDAAVVDPGTGLVDWLDAEGRAVTPEGDAPMRLPVEG</sequence>
<protein>
    <submittedName>
        <fullName evidence="2">Unannotated protein</fullName>
    </submittedName>
</protein>
<dbReference type="EMBL" id="CAFBMK010000046">
    <property type="protein sequence ID" value="CAB4908945.1"/>
    <property type="molecule type" value="Genomic_DNA"/>
</dbReference>
<keyword evidence="1" id="KW-1133">Transmembrane helix</keyword>
<keyword evidence="1" id="KW-0472">Membrane</keyword>
<accession>A0A6J7GWF8</accession>
<keyword evidence="1" id="KW-0812">Transmembrane</keyword>
<proteinExistence type="predicted"/>
<gene>
    <name evidence="2" type="ORF">UFOPK3564_01092</name>
</gene>
<evidence type="ECO:0000256" key="1">
    <source>
        <dbReference type="SAM" id="Phobius"/>
    </source>
</evidence>